<gene>
    <name evidence="1" type="ORF">M0813_09028</name>
</gene>
<name>A0ABQ8X6K9_9EUKA</name>
<dbReference type="PANTHER" id="PTHR28037">
    <property type="entry name" value="ALCOHOL O-ACETYLTRANSFERASE 1-RELATED"/>
    <property type="match status" value="1"/>
</dbReference>
<keyword evidence="2" id="KW-1185">Reference proteome</keyword>
<dbReference type="Proteomes" id="UP001150062">
    <property type="component" value="Unassembled WGS sequence"/>
</dbReference>
<proteinExistence type="predicted"/>
<dbReference type="InterPro" id="IPR052058">
    <property type="entry name" value="Alcohol_O-acetyltransferase"/>
</dbReference>
<evidence type="ECO:0000313" key="2">
    <source>
        <dbReference type="Proteomes" id="UP001150062"/>
    </source>
</evidence>
<reference evidence="1" key="1">
    <citation type="submission" date="2022-08" db="EMBL/GenBank/DDBJ databases">
        <title>Novel sulfate-reducing endosymbionts in the free-living metamonad Anaeramoeba.</title>
        <authorList>
            <person name="Jerlstrom-Hultqvist J."/>
            <person name="Cepicka I."/>
            <person name="Gallot-Lavallee L."/>
            <person name="Salas-Leiva D."/>
            <person name="Curtis B.A."/>
            <person name="Zahonova K."/>
            <person name="Pipaliya S."/>
            <person name="Dacks J."/>
            <person name="Roger A.J."/>
        </authorList>
    </citation>
    <scope>NUCLEOTIDE SEQUENCE</scope>
    <source>
        <strain evidence="1">Schooner1</strain>
    </source>
</reference>
<organism evidence="1 2">
    <name type="scientific">Anaeramoeba flamelloides</name>
    <dbReference type="NCBI Taxonomy" id="1746091"/>
    <lineage>
        <taxon>Eukaryota</taxon>
        <taxon>Metamonada</taxon>
        <taxon>Anaeramoebidae</taxon>
        <taxon>Anaeramoeba</taxon>
    </lineage>
</organism>
<dbReference type="SUPFAM" id="SSF52777">
    <property type="entry name" value="CoA-dependent acyltransferases"/>
    <property type="match status" value="1"/>
</dbReference>
<accession>A0ABQ8X6K9</accession>
<dbReference type="EMBL" id="JAOAOG010000329">
    <property type="protein sequence ID" value="KAJ6228201.1"/>
    <property type="molecule type" value="Genomic_DNA"/>
</dbReference>
<sequence>MTRNLSIFESLFMIATMRIGFRFQVKGSLTGEKILKTLRCIYQHQPSLQRRPKKDEETKGYIYEQCSFEESIILEELVLDQKDKEQFVEVLEEKKKQITDVEDRKVYVMFLKNTTNLNGEHQICVLVDHINFDARSCLSFVSDFMRFIDFNEKEKQKIENEIVPLSPKDFNFTLQAQSTQFQGPTKFYGYKPEIVNQVLGPIPDHKPPLEKDPEFSGTNEYGYTATSKYRQLIFNLDEELTVNFIEKCKQHSAKPTAVLTAILLSSINLFWHKGKCSNSRPGLVVDSRTHYAKPFPQDYIGCFFWVTEIEELDLNEETAFWDYCLKIQKELDFQLENGCIIKNIKYMAENKEARSFGFPNSSHINNYGCYEKLGYCSRNGDYLLTDINFAAFGFPPLRNIQVVAFSFNGKLRIKPLFSPCVYKQETILNWMMNSFLKILKQITLSSDDLVLINLDSDQLN</sequence>
<dbReference type="PANTHER" id="PTHR28037:SF1">
    <property type="entry name" value="ALCOHOL O-ACETYLTRANSFERASE 1-RELATED"/>
    <property type="match status" value="1"/>
</dbReference>
<protein>
    <submittedName>
        <fullName evidence="1">Alcohol o-acetyltransferase 1-related</fullName>
    </submittedName>
</protein>
<comment type="caution">
    <text evidence="1">The sequence shown here is derived from an EMBL/GenBank/DDBJ whole genome shotgun (WGS) entry which is preliminary data.</text>
</comment>
<evidence type="ECO:0000313" key="1">
    <source>
        <dbReference type="EMBL" id="KAJ6228201.1"/>
    </source>
</evidence>